<organism evidence="1 2">
    <name type="scientific">Camellia lanceoleosa</name>
    <dbReference type="NCBI Taxonomy" id="1840588"/>
    <lineage>
        <taxon>Eukaryota</taxon>
        <taxon>Viridiplantae</taxon>
        <taxon>Streptophyta</taxon>
        <taxon>Embryophyta</taxon>
        <taxon>Tracheophyta</taxon>
        <taxon>Spermatophyta</taxon>
        <taxon>Magnoliopsida</taxon>
        <taxon>eudicotyledons</taxon>
        <taxon>Gunneridae</taxon>
        <taxon>Pentapetalae</taxon>
        <taxon>asterids</taxon>
        <taxon>Ericales</taxon>
        <taxon>Theaceae</taxon>
        <taxon>Camellia</taxon>
    </lineage>
</organism>
<reference evidence="1 2" key="1">
    <citation type="journal article" date="2022" name="Plant J.">
        <title>Chromosome-level genome of Camellia lanceoleosa provides a valuable resource for understanding genome evolution and self-incompatibility.</title>
        <authorList>
            <person name="Gong W."/>
            <person name="Xiao S."/>
            <person name="Wang L."/>
            <person name="Liao Z."/>
            <person name="Chang Y."/>
            <person name="Mo W."/>
            <person name="Hu G."/>
            <person name="Li W."/>
            <person name="Zhao G."/>
            <person name="Zhu H."/>
            <person name="Hu X."/>
            <person name="Ji K."/>
            <person name="Xiang X."/>
            <person name="Song Q."/>
            <person name="Yuan D."/>
            <person name="Jin S."/>
            <person name="Zhang L."/>
        </authorList>
    </citation>
    <scope>NUCLEOTIDE SEQUENCE [LARGE SCALE GENOMIC DNA]</scope>
    <source>
        <strain evidence="1">SQ_2022a</strain>
    </source>
</reference>
<accession>A0ACC0HBH4</accession>
<dbReference type="EMBL" id="CM045762">
    <property type="protein sequence ID" value="KAI8010550.1"/>
    <property type="molecule type" value="Genomic_DNA"/>
</dbReference>
<dbReference type="Proteomes" id="UP001060215">
    <property type="component" value="Chromosome 5"/>
</dbReference>
<proteinExistence type="predicted"/>
<name>A0ACC0HBH4_9ERIC</name>
<comment type="caution">
    <text evidence="1">The sequence shown here is derived from an EMBL/GenBank/DDBJ whole genome shotgun (WGS) entry which is preliminary data.</text>
</comment>
<evidence type="ECO:0000313" key="2">
    <source>
        <dbReference type="Proteomes" id="UP001060215"/>
    </source>
</evidence>
<protein>
    <submittedName>
        <fullName evidence="1">Zinc finger CCCH domain-containing protein 18</fullName>
    </submittedName>
</protein>
<sequence>MVNGNSNSSEEDDDETGTDFVGAIRFEMDPFEALSIVFSRIRKLEPENVSKKIIGYILVQDGSHEMIRLAFGPDNLIQNLIHIIKIQLGLVPKPVVSPPISPSMNLDPFTPFSPFSSRATLRVPTPYWDPQVNPEHQTMHDPHFIPVGCSDSVPEDFRAQIMGLEDRLESVNSGIPAFSSDYYYPEVRSQRSPTLSDFPIKACHYFNKGFCKHGSNCRYFHGQSFPESCSPMFSPASNEIANDDHMFLPGSPEKLELEITELLKLGRGSPISIASLPMLYFETYGRTLQAEGYLTESQRHGKVGYSLTKLIARLKSSVRLIDSGSRQIYLTFPAESTFTEEDVANYFDTFGPVQDVRIPCQQKRMFGFVTFANADTVKMILSKGNPHYVCGARVLVKPYREKSKLFDRKYLEKMEPLMHYGSHFTDMDSDLHSRWESSRMLRKQFMEELENALEIQTWRLSEMHFAQKTPTNKSDFGYSMDEVKASEDHSKFPSAESFTYLLDVLNSRPTGDDNPKHAGINHGDQESGQGLNLPESPFASSIASNISTVT</sequence>
<evidence type="ECO:0000313" key="1">
    <source>
        <dbReference type="EMBL" id="KAI8010550.1"/>
    </source>
</evidence>
<keyword evidence="2" id="KW-1185">Reference proteome</keyword>
<gene>
    <name evidence="1" type="ORF">LOK49_LG06G00354</name>
</gene>